<dbReference type="InterPro" id="IPR006597">
    <property type="entry name" value="Sel1-like"/>
</dbReference>
<dbReference type="PANTHER" id="PTHR43628:SF1">
    <property type="entry name" value="CHITIN SYNTHASE REGULATORY FACTOR 2-RELATED"/>
    <property type="match status" value="1"/>
</dbReference>
<dbReference type="EMBL" id="AP019860">
    <property type="protein sequence ID" value="BBM87217.1"/>
    <property type="molecule type" value="Genomic_DNA"/>
</dbReference>
<dbReference type="OrthoDB" id="273483at2"/>
<dbReference type="Proteomes" id="UP000326354">
    <property type="component" value="Chromosome"/>
</dbReference>
<sequence>MWRVSVAVLLFCGCIFAQKRDAIIHIATEVEYTYSYKKRNVIWGSSQQTATFSEIVSGAGFLIGDYIVTARHVVTGRVPEQILKIGDIDFSVEGNIIHSSACRIRVSSNGFVPRAIYICLDKDIAILKLAEEDRELLQLQQLSLSTSPLSIEQKVKAWGFPATVNPQVKTDLLVTSIKNEWFVLDCPLGSGFSGGPVVDEDGAVLGVVSRSEKKQSRIVKLSQRDLSRVILDPYWDTMFISNDADLSTILHHENNVFWYRKMAAKDNSQAMYYLGLCFYYGEGVSQNYQKAQQWFEKATDYKNSSAMYELGYCYYYGINTAMDREKAVLLFTNAALLGNAHAMNTLASCYYYGEGVDCNYKKAVKWYEKASLLGLQDAQHNLLHCQKNGLEDKLIFVQPKLQLAATENVFSMLEIGQIYLHGIQNHHKNFREAKKWIWKAAHKGIAAAQTELALMFKDGLGVGVDHKEALLWLTKAAEQDFAKAHYYLGHMYRGGMGVEKDFKMARKYFEKATENNDADAMVLLGIMYDRGEGMEQDVNKALKFYGKAAELNSTTAMNCIGSCFLKGVGGVPNYEKAIKWYTKSHELGNSSASFYLGNCHANGHGVTQNLNKAIELWETSATMGNITAIKKLASVYKSNELGVQNHHRALFWYKKALEAGDKEVRSKIIELIE</sequence>
<reference evidence="1 2" key="1">
    <citation type="submission" date="2019-08" db="EMBL/GenBank/DDBJ databases">
        <title>Complete genome sequence of Candidatus Uab amorphum.</title>
        <authorList>
            <person name="Shiratori T."/>
            <person name="Suzuki S."/>
            <person name="Kakizawa Y."/>
            <person name="Ishida K."/>
        </authorList>
    </citation>
    <scope>NUCLEOTIDE SEQUENCE [LARGE SCALE GENOMIC DNA]</scope>
    <source>
        <strain evidence="1 2">SRT547</strain>
    </source>
</reference>
<dbReference type="PANTHER" id="PTHR43628">
    <property type="entry name" value="ACTIVATOR OF C KINASE PROTEIN 1-RELATED"/>
    <property type="match status" value="1"/>
</dbReference>
<dbReference type="SUPFAM" id="SSF50494">
    <property type="entry name" value="Trypsin-like serine proteases"/>
    <property type="match status" value="1"/>
</dbReference>
<keyword evidence="2" id="KW-1185">Reference proteome</keyword>
<dbReference type="Gene3D" id="1.25.40.10">
    <property type="entry name" value="Tetratricopeptide repeat domain"/>
    <property type="match status" value="2"/>
</dbReference>
<evidence type="ECO:0000313" key="2">
    <source>
        <dbReference type="Proteomes" id="UP000326354"/>
    </source>
</evidence>
<dbReference type="InterPro" id="IPR052945">
    <property type="entry name" value="Mitotic_Regulator"/>
</dbReference>
<accession>A0A5S9F5U2</accession>
<dbReference type="InterPro" id="IPR011990">
    <property type="entry name" value="TPR-like_helical_dom_sf"/>
</dbReference>
<dbReference type="AlphaFoldDB" id="A0A5S9F5U2"/>
<proteinExistence type="predicted"/>
<dbReference type="SMART" id="SM00671">
    <property type="entry name" value="SEL1"/>
    <property type="match status" value="10"/>
</dbReference>
<dbReference type="InterPro" id="IPR009003">
    <property type="entry name" value="Peptidase_S1_PA"/>
</dbReference>
<protein>
    <submittedName>
        <fullName evidence="1">HcpA family protein</fullName>
    </submittedName>
</protein>
<dbReference type="Pfam" id="PF13365">
    <property type="entry name" value="Trypsin_2"/>
    <property type="match status" value="1"/>
</dbReference>
<name>A0A5S9F5U2_UABAM</name>
<organism evidence="1 2">
    <name type="scientific">Uabimicrobium amorphum</name>
    <dbReference type="NCBI Taxonomy" id="2596890"/>
    <lineage>
        <taxon>Bacteria</taxon>
        <taxon>Pseudomonadati</taxon>
        <taxon>Planctomycetota</taxon>
        <taxon>Candidatus Uabimicrobiia</taxon>
        <taxon>Candidatus Uabimicrobiales</taxon>
        <taxon>Candidatus Uabimicrobiaceae</taxon>
        <taxon>Candidatus Uabimicrobium</taxon>
    </lineage>
</organism>
<dbReference type="RefSeq" id="WP_151971244.1">
    <property type="nucleotide sequence ID" value="NZ_AP019860.1"/>
</dbReference>
<evidence type="ECO:0000313" key="1">
    <source>
        <dbReference type="EMBL" id="BBM87217.1"/>
    </source>
</evidence>
<gene>
    <name evidence="1" type="ORF">UABAM_05620</name>
</gene>
<dbReference type="Pfam" id="PF08238">
    <property type="entry name" value="Sel1"/>
    <property type="match status" value="10"/>
</dbReference>
<dbReference type="KEGG" id="uam:UABAM_05620"/>
<dbReference type="Gene3D" id="2.40.10.120">
    <property type="match status" value="1"/>
</dbReference>
<dbReference type="SUPFAM" id="SSF81901">
    <property type="entry name" value="HCP-like"/>
    <property type="match status" value="3"/>
</dbReference>